<organism evidence="9 10">
    <name type="scientific">Candidatus Phycosocius spiralis</name>
    <dbReference type="NCBI Taxonomy" id="2815099"/>
    <lineage>
        <taxon>Bacteria</taxon>
        <taxon>Pseudomonadati</taxon>
        <taxon>Pseudomonadota</taxon>
        <taxon>Alphaproteobacteria</taxon>
        <taxon>Caulobacterales</taxon>
        <taxon>Caulobacterales incertae sedis</taxon>
        <taxon>Candidatus Phycosocius</taxon>
    </lineage>
</organism>
<dbReference type="SUPFAM" id="SSF55174">
    <property type="entry name" value="Alpha-L RNA-binding motif"/>
    <property type="match status" value="1"/>
</dbReference>
<evidence type="ECO:0000313" key="10">
    <source>
        <dbReference type="Proteomes" id="UP001161064"/>
    </source>
</evidence>
<keyword evidence="3 5" id="KW-0694">RNA-binding</keyword>
<sequence>MTHDPFRASKHPKSTDDAKPWQRKAAQNEPDIAGSSTVVEHPKEQPGERIAKALARAGLCSRREAERWIEDGRIKVNGVVLESPAFNVTGQDHIVVDGRQIDSPEATRVWRYHKPDGLVTTHKDPQGRETVFNQLPKDLPRVISVGRLDLSSEGLLLLTNDGELARALELPSTGWLRRYRVRAYGRVNQEELVKLAHGIKVDGITYGPIEAILDRAETANAWITVSIREGKNREIRRVLEAIGLKVNRLIRVSYGPFQLGKMPPGSVEEVAPAALKEMLGPLMPEPPARYTNRPKRPERPALAVAPPVKIGRRGPKPQPKSAKTRVSLLDEEAPRREASKAKSRSGRPTKPSEKPIPPHGLRPDGNKRAQISTKPRKPTRYRP</sequence>
<evidence type="ECO:0000256" key="7">
    <source>
        <dbReference type="SAM" id="MobiDB-lite"/>
    </source>
</evidence>
<dbReference type="InterPro" id="IPR042092">
    <property type="entry name" value="PsdUridine_s_RsuA/RluB/E/F_cat"/>
</dbReference>
<proteinExistence type="inferred from homology"/>
<evidence type="ECO:0000256" key="6">
    <source>
        <dbReference type="RuleBase" id="RU003887"/>
    </source>
</evidence>
<dbReference type="PANTHER" id="PTHR47683:SF3">
    <property type="entry name" value="RIBOSOMAL LARGE SUBUNIT PSEUDOURIDINE SYNTHASE B"/>
    <property type="match status" value="1"/>
</dbReference>
<dbReference type="InterPro" id="IPR002942">
    <property type="entry name" value="S4_RNA-bd"/>
</dbReference>
<dbReference type="PANTHER" id="PTHR47683">
    <property type="entry name" value="PSEUDOURIDINE SYNTHASE FAMILY PROTEIN-RELATED"/>
    <property type="match status" value="1"/>
</dbReference>
<feature type="compositionally biased region" description="Basic residues" evidence="7">
    <location>
        <begin position="374"/>
        <end position="383"/>
    </location>
</feature>
<comment type="similarity">
    <text evidence="2 6">Belongs to the pseudouridine synthase RsuA family.</text>
</comment>
<reference evidence="9" key="1">
    <citation type="submission" date="2021-05" db="EMBL/GenBank/DDBJ databases">
        <authorList>
            <person name="Tanabe Y."/>
        </authorList>
    </citation>
    <scope>NUCLEOTIDE SEQUENCE</scope>
    <source>
        <strain evidence="9">BOTRYCO-1</strain>
    </source>
</reference>
<dbReference type="SUPFAM" id="SSF55120">
    <property type="entry name" value="Pseudouridine synthase"/>
    <property type="match status" value="1"/>
</dbReference>
<dbReference type="CDD" id="cd00165">
    <property type="entry name" value="S4"/>
    <property type="match status" value="1"/>
</dbReference>
<dbReference type="SMART" id="SM00363">
    <property type="entry name" value="S4"/>
    <property type="match status" value="1"/>
</dbReference>
<feature type="region of interest" description="Disordered" evidence="7">
    <location>
        <begin position="1"/>
        <end position="46"/>
    </location>
</feature>
<evidence type="ECO:0000313" key="9">
    <source>
        <dbReference type="EMBL" id="GIU67513.1"/>
    </source>
</evidence>
<reference evidence="9" key="2">
    <citation type="journal article" date="2023" name="ISME Commun">
        <title>Characterization of a bloom-associated alphaproteobacterial lineage, 'Candidatus Phycosocius': insights into freshwater algal-bacterial interactions.</title>
        <authorList>
            <person name="Tanabe Y."/>
            <person name="Yamaguchi H."/>
            <person name="Yoshida M."/>
            <person name="Kai A."/>
            <person name="Okazaki Y."/>
        </authorList>
    </citation>
    <scope>NUCLEOTIDE SEQUENCE</scope>
    <source>
        <strain evidence="9">BOTRYCO-1</strain>
    </source>
</reference>
<dbReference type="InterPro" id="IPR018496">
    <property type="entry name" value="PsdUridine_synth_RsuA/RluB_CS"/>
</dbReference>
<dbReference type="PROSITE" id="PS50889">
    <property type="entry name" value="S4"/>
    <property type="match status" value="1"/>
</dbReference>
<name>A0ABQ4PWW6_9PROT</name>
<dbReference type="CDD" id="cd02556">
    <property type="entry name" value="PseudoU_synth_RluB"/>
    <property type="match status" value="1"/>
</dbReference>
<evidence type="ECO:0000259" key="8">
    <source>
        <dbReference type="SMART" id="SM00363"/>
    </source>
</evidence>
<evidence type="ECO:0000256" key="4">
    <source>
        <dbReference type="ARBA" id="ARBA00023235"/>
    </source>
</evidence>
<comment type="caution">
    <text evidence="9">The sequence shown here is derived from an EMBL/GenBank/DDBJ whole genome shotgun (WGS) entry which is preliminary data.</text>
</comment>
<dbReference type="Pfam" id="PF00849">
    <property type="entry name" value="PseudoU_synth_2"/>
    <property type="match status" value="1"/>
</dbReference>
<dbReference type="InterPro" id="IPR020103">
    <property type="entry name" value="PsdUridine_synth_cat_dom_sf"/>
</dbReference>
<keyword evidence="4 6" id="KW-0413">Isomerase</keyword>
<dbReference type="RefSeq" id="WP_284360441.1">
    <property type="nucleotide sequence ID" value="NZ_BPFZ01000010.1"/>
</dbReference>
<dbReference type="Gene3D" id="3.30.70.580">
    <property type="entry name" value="Pseudouridine synthase I, catalytic domain, N-terminal subdomain"/>
    <property type="match status" value="1"/>
</dbReference>
<dbReference type="InterPro" id="IPR006145">
    <property type="entry name" value="PsdUridine_synth_RsuA/RluA"/>
</dbReference>
<evidence type="ECO:0000256" key="2">
    <source>
        <dbReference type="ARBA" id="ARBA00008348"/>
    </source>
</evidence>
<dbReference type="InterPro" id="IPR020094">
    <property type="entry name" value="TruA/RsuA/RluB/E/F_N"/>
</dbReference>
<dbReference type="EC" id="5.4.99.-" evidence="6"/>
<comment type="catalytic activity">
    <reaction evidence="1">
        <text>a uridine in RNA = a pseudouridine in RNA</text>
        <dbReference type="Rhea" id="RHEA:48348"/>
        <dbReference type="Rhea" id="RHEA-COMP:12068"/>
        <dbReference type="Rhea" id="RHEA-COMP:12069"/>
        <dbReference type="ChEBI" id="CHEBI:65314"/>
        <dbReference type="ChEBI" id="CHEBI:65315"/>
    </reaction>
</comment>
<evidence type="ECO:0000256" key="5">
    <source>
        <dbReference type="PROSITE-ProRule" id="PRU00182"/>
    </source>
</evidence>
<dbReference type="Gene3D" id="3.10.290.10">
    <property type="entry name" value="RNA-binding S4 domain"/>
    <property type="match status" value="1"/>
</dbReference>
<dbReference type="PROSITE" id="PS01149">
    <property type="entry name" value="PSI_RSU"/>
    <property type="match status" value="1"/>
</dbReference>
<gene>
    <name evidence="9" type="ORF">PsB1_1667</name>
</gene>
<dbReference type="Pfam" id="PF01479">
    <property type="entry name" value="S4"/>
    <property type="match status" value="1"/>
</dbReference>
<feature type="region of interest" description="Disordered" evidence="7">
    <location>
        <begin position="280"/>
        <end position="383"/>
    </location>
</feature>
<evidence type="ECO:0000256" key="3">
    <source>
        <dbReference type="ARBA" id="ARBA00022884"/>
    </source>
</evidence>
<accession>A0ABQ4PWW6</accession>
<protein>
    <recommendedName>
        <fullName evidence="6">Pseudouridine synthase</fullName>
        <ecNumber evidence="6">5.4.99.-</ecNumber>
    </recommendedName>
</protein>
<dbReference type="InterPro" id="IPR036986">
    <property type="entry name" value="S4_RNA-bd_sf"/>
</dbReference>
<dbReference type="Proteomes" id="UP001161064">
    <property type="component" value="Unassembled WGS sequence"/>
</dbReference>
<dbReference type="NCBIfam" id="TIGR00093">
    <property type="entry name" value="pseudouridine synthase"/>
    <property type="match status" value="1"/>
</dbReference>
<feature type="compositionally biased region" description="Basic and acidic residues" evidence="7">
    <location>
        <begin position="1"/>
        <end position="20"/>
    </location>
</feature>
<keyword evidence="10" id="KW-1185">Reference proteome</keyword>
<dbReference type="InterPro" id="IPR050343">
    <property type="entry name" value="RsuA_PseudoU_synthase"/>
</dbReference>
<evidence type="ECO:0000256" key="1">
    <source>
        <dbReference type="ARBA" id="ARBA00000073"/>
    </source>
</evidence>
<dbReference type="Gene3D" id="3.30.70.1560">
    <property type="entry name" value="Alpha-L RNA-binding motif"/>
    <property type="match status" value="1"/>
</dbReference>
<feature type="domain" description="RNA-binding S4" evidence="8">
    <location>
        <begin position="48"/>
        <end position="115"/>
    </location>
</feature>
<dbReference type="InterPro" id="IPR000748">
    <property type="entry name" value="PsdUridine_synth_RsuA/RluB/E/F"/>
</dbReference>
<dbReference type="EMBL" id="BPFZ01000010">
    <property type="protein sequence ID" value="GIU67513.1"/>
    <property type="molecule type" value="Genomic_DNA"/>
</dbReference>